<proteinExistence type="predicted"/>
<feature type="region of interest" description="Disordered" evidence="1">
    <location>
        <begin position="1"/>
        <end position="50"/>
    </location>
</feature>
<accession>A0ABR0RRU2</accession>
<protein>
    <submittedName>
        <fullName evidence="2">Uncharacterized protein</fullName>
    </submittedName>
</protein>
<dbReference type="EMBL" id="JAVHJV010000004">
    <property type="protein sequence ID" value="KAK5943337.1"/>
    <property type="molecule type" value="Genomic_DNA"/>
</dbReference>
<organism evidence="2 3">
    <name type="scientific">Knufia obscura</name>
    <dbReference type="NCBI Taxonomy" id="1635080"/>
    <lineage>
        <taxon>Eukaryota</taxon>
        <taxon>Fungi</taxon>
        <taxon>Dikarya</taxon>
        <taxon>Ascomycota</taxon>
        <taxon>Pezizomycotina</taxon>
        <taxon>Eurotiomycetes</taxon>
        <taxon>Chaetothyriomycetidae</taxon>
        <taxon>Chaetothyriales</taxon>
        <taxon>Trichomeriaceae</taxon>
        <taxon>Knufia</taxon>
    </lineage>
</organism>
<feature type="compositionally biased region" description="Polar residues" evidence="1">
    <location>
        <begin position="1"/>
        <end position="14"/>
    </location>
</feature>
<reference evidence="2 3" key="1">
    <citation type="journal article" date="2023" name="Res Sq">
        <title>Genomic and morphological characterization of Knufia obscura isolated from the Mars 2020 spacecraft assembly facility.</title>
        <authorList>
            <person name="Chander A.M."/>
            <person name="Teixeira M.M."/>
            <person name="Singh N.K."/>
            <person name="Williams M.P."/>
            <person name="Parker C.W."/>
            <person name="Leo P."/>
            <person name="Stajich J.E."/>
            <person name="Torok T."/>
            <person name="Tighe S."/>
            <person name="Mason C.E."/>
            <person name="Venkateswaran K."/>
        </authorList>
    </citation>
    <scope>NUCLEOTIDE SEQUENCE [LARGE SCALE GENOMIC DNA]</scope>
    <source>
        <strain evidence="2 3">CCFEE 5817</strain>
    </source>
</reference>
<keyword evidence="3" id="KW-1185">Reference proteome</keyword>
<evidence type="ECO:0000313" key="3">
    <source>
        <dbReference type="Proteomes" id="UP001334248"/>
    </source>
</evidence>
<evidence type="ECO:0000313" key="2">
    <source>
        <dbReference type="EMBL" id="KAK5943337.1"/>
    </source>
</evidence>
<name>A0ABR0RRU2_9EURO</name>
<dbReference type="Proteomes" id="UP001334248">
    <property type="component" value="Unassembled WGS sequence"/>
</dbReference>
<sequence length="154" mass="17687">MKDDQNVSSENNRLNEGVSGLHIENEPSSEGTETDDTETQGEDDSTDSQTVTYWLETNKNIVDRIETALSAIEDSDGNFTFTDMVRTDTRYRRVGNGLRELIDIRLYDQPIDGNLLATLNPFDRILSDFHYGRGWCRVDGTTFWITWEKRGARR</sequence>
<feature type="compositionally biased region" description="Acidic residues" evidence="1">
    <location>
        <begin position="32"/>
        <end position="46"/>
    </location>
</feature>
<evidence type="ECO:0000256" key="1">
    <source>
        <dbReference type="SAM" id="MobiDB-lite"/>
    </source>
</evidence>
<comment type="caution">
    <text evidence="2">The sequence shown here is derived from an EMBL/GenBank/DDBJ whole genome shotgun (WGS) entry which is preliminary data.</text>
</comment>
<dbReference type="GeneID" id="89997793"/>
<gene>
    <name evidence="2" type="ORF">PMZ80_004344</name>
</gene>
<dbReference type="RefSeq" id="XP_064731427.1">
    <property type="nucleotide sequence ID" value="XM_064872769.1"/>
</dbReference>